<organism evidence="1">
    <name type="scientific">marine sediment metagenome</name>
    <dbReference type="NCBI Taxonomy" id="412755"/>
    <lineage>
        <taxon>unclassified sequences</taxon>
        <taxon>metagenomes</taxon>
        <taxon>ecological metagenomes</taxon>
    </lineage>
</organism>
<dbReference type="EMBL" id="BARU01007279">
    <property type="protein sequence ID" value="GAH43531.1"/>
    <property type="molecule type" value="Genomic_DNA"/>
</dbReference>
<feature type="non-terminal residue" evidence="1">
    <location>
        <position position="1"/>
    </location>
</feature>
<proteinExistence type="predicted"/>
<sequence>CLEGLIIKINQRDFPVFCNREGYTKGNKLKNYTSNYISLGKALWNLFQECIRYL</sequence>
<evidence type="ECO:0000313" key="1">
    <source>
        <dbReference type="EMBL" id="GAH43531.1"/>
    </source>
</evidence>
<accession>X1FD35</accession>
<name>X1FD35_9ZZZZ</name>
<reference evidence="1" key="1">
    <citation type="journal article" date="2014" name="Front. Microbiol.">
        <title>High frequency of phylogenetically diverse reductive dehalogenase-homologous genes in deep subseafloor sedimentary metagenomes.</title>
        <authorList>
            <person name="Kawai M."/>
            <person name="Futagami T."/>
            <person name="Toyoda A."/>
            <person name="Takaki Y."/>
            <person name="Nishi S."/>
            <person name="Hori S."/>
            <person name="Arai W."/>
            <person name="Tsubouchi T."/>
            <person name="Morono Y."/>
            <person name="Uchiyama I."/>
            <person name="Ito T."/>
            <person name="Fujiyama A."/>
            <person name="Inagaki F."/>
            <person name="Takami H."/>
        </authorList>
    </citation>
    <scope>NUCLEOTIDE SEQUENCE</scope>
    <source>
        <strain evidence="1">Expedition CK06-06</strain>
    </source>
</reference>
<gene>
    <name evidence="1" type="ORF">S03H2_14343</name>
</gene>
<dbReference type="AlphaFoldDB" id="X1FD35"/>
<protein>
    <submittedName>
        <fullName evidence="1">Uncharacterized protein</fullName>
    </submittedName>
</protein>
<comment type="caution">
    <text evidence="1">The sequence shown here is derived from an EMBL/GenBank/DDBJ whole genome shotgun (WGS) entry which is preliminary data.</text>
</comment>